<dbReference type="EMBL" id="CAVLGL010000100">
    <property type="protein sequence ID" value="CAK1598187.1"/>
    <property type="molecule type" value="Genomic_DNA"/>
</dbReference>
<dbReference type="Proteomes" id="UP001314205">
    <property type="component" value="Unassembled WGS sequence"/>
</dbReference>
<accession>A0AAV1LVM6</accession>
<dbReference type="AlphaFoldDB" id="A0AAV1LVM6"/>
<proteinExistence type="predicted"/>
<reference evidence="1 2" key="1">
    <citation type="submission" date="2023-11" db="EMBL/GenBank/DDBJ databases">
        <authorList>
            <person name="Hedman E."/>
            <person name="Englund M."/>
            <person name="Stromberg M."/>
            <person name="Nyberg Akerstrom W."/>
            <person name="Nylinder S."/>
            <person name="Jareborg N."/>
            <person name="Kallberg Y."/>
            <person name="Kronander E."/>
        </authorList>
    </citation>
    <scope>NUCLEOTIDE SEQUENCE [LARGE SCALE GENOMIC DNA]</scope>
</reference>
<dbReference type="InterPro" id="IPR036691">
    <property type="entry name" value="Endo/exonu/phosph_ase_sf"/>
</dbReference>
<protein>
    <submittedName>
        <fullName evidence="1">Uncharacterized protein</fullName>
    </submittedName>
</protein>
<keyword evidence="2" id="KW-1185">Reference proteome</keyword>
<organism evidence="1 2">
    <name type="scientific">Parnassius mnemosyne</name>
    <name type="common">clouded apollo</name>
    <dbReference type="NCBI Taxonomy" id="213953"/>
    <lineage>
        <taxon>Eukaryota</taxon>
        <taxon>Metazoa</taxon>
        <taxon>Ecdysozoa</taxon>
        <taxon>Arthropoda</taxon>
        <taxon>Hexapoda</taxon>
        <taxon>Insecta</taxon>
        <taxon>Pterygota</taxon>
        <taxon>Neoptera</taxon>
        <taxon>Endopterygota</taxon>
        <taxon>Lepidoptera</taxon>
        <taxon>Glossata</taxon>
        <taxon>Ditrysia</taxon>
        <taxon>Papilionoidea</taxon>
        <taxon>Papilionidae</taxon>
        <taxon>Parnassiinae</taxon>
        <taxon>Parnassini</taxon>
        <taxon>Parnassius</taxon>
        <taxon>Driopa</taxon>
    </lineage>
</organism>
<gene>
    <name evidence="1" type="ORF">PARMNEM_LOCUS17214</name>
</gene>
<sequence length="120" mass="13070">MIEASKSGISIALIQEPYVGGVGYMKDYRGAQLYQCAQRSSGVVKTAIAVFNDNISDTQYPNLTTNNLTVVKIGMGVREVGVISLYLEPDIPIEPYMDHLRHVLTKIGKIEVLIGGDVKA</sequence>
<dbReference type="Gene3D" id="3.60.10.10">
    <property type="entry name" value="Endonuclease/exonuclease/phosphatase"/>
    <property type="match status" value="1"/>
</dbReference>
<dbReference type="SUPFAM" id="SSF56219">
    <property type="entry name" value="DNase I-like"/>
    <property type="match status" value="1"/>
</dbReference>
<evidence type="ECO:0000313" key="1">
    <source>
        <dbReference type="EMBL" id="CAK1598187.1"/>
    </source>
</evidence>
<name>A0AAV1LVM6_9NEOP</name>
<evidence type="ECO:0000313" key="2">
    <source>
        <dbReference type="Proteomes" id="UP001314205"/>
    </source>
</evidence>
<comment type="caution">
    <text evidence="1">The sequence shown here is derived from an EMBL/GenBank/DDBJ whole genome shotgun (WGS) entry which is preliminary data.</text>
</comment>